<feature type="non-terminal residue" evidence="11">
    <location>
        <position position="366"/>
    </location>
</feature>
<dbReference type="InterPro" id="IPR000242">
    <property type="entry name" value="PTP_cat"/>
</dbReference>
<dbReference type="EMBL" id="OC861592">
    <property type="protein sequence ID" value="CAD7629564.1"/>
    <property type="molecule type" value="Genomic_DNA"/>
</dbReference>
<dbReference type="GO" id="GO:0004726">
    <property type="term" value="F:non-membrane spanning protein tyrosine phosphatase activity"/>
    <property type="evidence" value="ECO:0007669"/>
    <property type="project" value="InterPro"/>
</dbReference>
<evidence type="ECO:0000256" key="7">
    <source>
        <dbReference type="ARBA" id="ARBA00034734"/>
    </source>
</evidence>
<dbReference type="PANTHER" id="PTHR45983:SF2">
    <property type="entry name" value="PROTEIN-TYROSINE-PHOSPHATASE"/>
    <property type="match status" value="1"/>
</dbReference>
<keyword evidence="5" id="KW-0378">Hydrolase</keyword>
<feature type="domain" description="Tyrosine-protein phosphatase" evidence="9">
    <location>
        <begin position="39"/>
        <end position="304"/>
    </location>
</feature>
<dbReference type="GO" id="GO:0048666">
    <property type="term" value="P:neuron development"/>
    <property type="evidence" value="ECO:0007669"/>
    <property type="project" value="UniProtKB-ARBA"/>
</dbReference>
<dbReference type="AlphaFoldDB" id="A0A7R9Q2C7"/>
<sequence>MVKSVALKSVLRNFLNHFETLETRHRLNDETSDESNDLYRKEFQTLKELTETLKTDPNCGSVEGECDVNRRKNRYKDILPLSAQYELLIGPQGPRLMYLRLIVKGSSGCPRAYIASQGPLPNTLVDFWRMIWETDITVIVMACNERESGKYKCESYWPQDNDEPQQYGNITVELVKWRQVCPDFLVRTLKVKADSIERTVCQFHYQTWPDHGVPNSVHPILELVRLMRDVQISETRPILIHCSAGCGRTGTLCSIDYVWALLRTGKLREDFSLYLIIKEMRKQRIAMVQTLEQYMLCYKAVATLFEQQLKMIDSHTYENIDGDGEPLMRRQLLRESDQMPHQTDVNGCQSSATKKKLMPVSPLVVP</sequence>
<keyword evidence="12" id="KW-1185">Reference proteome</keyword>
<dbReference type="GO" id="GO:0005737">
    <property type="term" value="C:cytoplasm"/>
    <property type="evidence" value="ECO:0007669"/>
    <property type="project" value="UniProtKB-SubCell"/>
</dbReference>
<feature type="domain" description="Tyrosine specific protein phosphatases" evidence="10">
    <location>
        <begin position="218"/>
        <end position="295"/>
    </location>
</feature>
<dbReference type="InterPro" id="IPR047170">
    <property type="entry name" value="PTN12/18/22"/>
</dbReference>
<dbReference type="InterPro" id="IPR029021">
    <property type="entry name" value="Prot-tyrosine_phosphatase-like"/>
</dbReference>
<evidence type="ECO:0000256" key="8">
    <source>
        <dbReference type="SAM" id="MobiDB-lite"/>
    </source>
</evidence>
<dbReference type="InterPro" id="IPR016130">
    <property type="entry name" value="Tyr_Pase_AS"/>
</dbReference>
<dbReference type="SUPFAM" id="SSF52799">
    <property type="entry name" value="(Phosphotyrosine protein) phosphatases II"/>
    <property type="match status" value="1"/>
</dbReference>
<evidence type="ECO:0000256" key="3">
    <source>
        <dbReference type="ARBA" id="ARBA00022490"/>
    </source>
</evidence>
<comment type="subcellular location">
    <subcellularLocation>
        <location evidence="1">Cytoplasm</location>
    </subcellularLocation>
</comment>
<dbReference type="Proteomes" id="UP000759131">
    <property type="component" value="Unassembled WGS sequence"/>
</dbReference>
<evidence type="ECO:0000256" key="6">
    <source>
        <dbReference type="ARBA" id="ARBA00022912"/>
    </source>
</evidence>
<dbReference type="OrthoDB" id="8609993at2759"/>
<dbReference type="Pfam" id="PF00102">
    <property type="entry name" value="Y_phosphatase"/>
    <property type="match status" value="1"/>
</dbReference>
<evidence type="ECO:0000313" key="12">
    <source>
        <dbReference type="Proteomes" id="UP000759131"/>
    </source>
</evidence>
<reference evidence="11" key="1">
    <citation type="submission" date="2020-11" db="EMBL/GenBank/DDBJ databases">
        <authorList>
            <person name="Tran Van P."/>
        </authorList>
    </citation>
    <scope>NUCLEOTIDE SEQUENCE</scope>
</reference>
<keyword evidence="3" id="KW-0963">Cytoplasm</keyword>
<feature type="region of interest" description="Disordered" evidence="8">
    <location>
        <begin position="338"/>
        <end position="366"/>
    </location>
</feature>
<name>A0A7R9Q2C7_9ACAR</name>
<evidence type="ECO:0000313" key="11">
    <source>
        <dbReference type="EMBL" id="CAD7629564.1"/>
    </source>
</evidence>
<dbReference type="PROSITE" id="PS50055">
    <property type="entry name" value="TYR_PHOSPHATASE_PTP"/>
    <property type="match status" value="1"/>
</dbReference>
<comment type="similarity">
    <text evidence="7">Belongs to the protein-tyrosine phosphatase family. Non-receptor class 4 subfamily.</text>
</comment>
<protein>
    <recommendedName>
        <fullName evidence="2">protein-tyrosine-phosphatase</fullName>
        <ecNumber evidence="2">3.1.3.48</ecNumber>
    </recommendedName>
</protein>
<evidence type="ECO:0000256" key="4">
    <source>
        <dbReference type="ARBA" id="ARBA00022553"/>
    </source>
</evidence>
<dbReference type="EC" id="3.1.3.48" evidence="2"/>
<evidence type="ECO:0000256" key="2">
    <source>
        <dbReference type="ARBA" id="ARBA00013064"/>
    </source>
</evidence>
<accession>A0A7R9Q2C7</accession>
<dbReference type="PROSITE" id="PS50056">
    <property type="entry name" value="TYR_PHOSPHATASE_2"/>
    <property type="match status" value="1"/>
</dbReference>
<evidence type="ECO:0000259" key="9">
    <source>
        <dbReference type="PROSITE" id="PS50055"/>
    </source>
</evidence>
<dbReference type="EMBL" id="CAJPIZ010007017">
    <property type="protein sequence ID" value="CAG2109994.1"/>
    <property type="molecule type" value="Genomic_DNA"/>
</dbReference>
<gene>
    <name evidence="11" type="ORF">OSB1V03_LOCUS9980</name>
</gene>
<dbReference type="PANTHER" id="PTHR45983">
    <property type="entry name" value="TYROSINE PHOSPHATSE N18, PUTATIVE-RELATED"/>
    <property type="match status" value="1"/>
</dbReference>
<proteinExistence type="inferred from homology"/>
<dbReference type="InterPro" id="IPR003595">
    <property type="entry name" value="Tyr_Pase_cat"/>
</dbReference>
<dbReference type="PRINTS" id="PR00700">
    <property type="entry name" value="PRTYPHPHTASE"/>
</dbReference>
<dbReference type="Gene3D" id="3.90.190.10">
    <property type="entry name" value="Protein tyrosine phosphatase superfamily"/>
    <property type="match status" value="1"/>
</dbReference>
<dbReference type="GO" id="GO:0005634">
    <property type="term" value="C:nucleus"/>
    <property type="evidence" value="ECO:0007669"/>
    <property type="project" value="TreeGrafter"/>
</dbReference>
<dbReference type="SMART" id="SM00404">
    <property type="entry name" value="PTPc_motif"/>
    <property type="match status" value="1"/>
</dbReference>
<organism evidence="11">
    <name type="scientific">Medioppia subpectinata</name>
    <dbReference type="NCBI Taxonomy" id="1979941"/>
    <lineage>
        <taxon>Eukaryota</taxon>
        <taxon>Metazoa</taxon>
        <taxon>Ecdysozoa</taxon>
        <taxon>Arthropoda</taxon>
        <taxon>Chelicerata</taxon>
        <taxon>Arachnida</taxon>
        <taxon>Acari</taxon>
        <taxon>Acariformes</taxon>
        <taxon>Sarcoptiformes</taxon>
        <taxon>Oribatida</taxon>
        <taxon>Brachypylina</taxon>
        <taxon>Oppioidea</taxon>
        <taxon>Oppiidae</taxon>
        <taxon>Medioppia</taxon>
    </lineage>
</organism>
<keyword evidence="4" id="KW-0597">Phosphoprotein</keyword>
<dbReference type="PROSITE" id="PS00383">
    <property type="entry name" value="TYR_PHOSPHATASE_1"/>
    <property type="match status" value="1"/>
</dbReference>
<dbReference type="SMART" id="SM00194">
    <property type="entry name" value="PTPc"/>
    <property type="match status" value="1"/>
</dbReference>
<feature type="compositionally biased region" description="Polar residues" evidence="8">
    <location>
        <begin position="339"/>
        <end position="352"/>
    </location>
</feature>
<keyword evidence="6" id="KW-0904">Protein phosphatase</keyword>
<evidence type="ECO:0000259" key="10">
    <source>
        <dbReference type="PROSITE" id="PS50056"/>
    </source>
</evidence>
<evidence type="ECO:0000256" key="5">
    <source>
        <dbReference type="ARBA" id="ARBA00022801"/>
    </source>
</evidence>
<dbReference type="FunFam" id="3.90.190.10:FF:000045">
    <property type="entry name" value="Tyrosine-protein phosphatase non-receptor type 12"/>
    <property type="match status" value="1"/>
</dbReference>
<dbReference type="InterPro" id="IPR000387">
    <property type="entry name" value="Tyr_Pase_dom"/>
</dbReference>
<evidence type="ECO:0000256" key="1">
    <source>
        <dbReference type="ARBA" id="ARBA00004496"/>
    </source>
</evidence>